<dbReference type="SUPFAM" id="SSF52833">
    <property type="entry name" value="Thioredoxin-like"/>
    <property type="match status" value="1"/>
</dbReference>
<name>A0A841JCH0_9SPHI</name>
<dbReference type="PANTHER" id="PTHR43031:SF1">
    <property type="entry name" value="PYRIDINE NUCLEOTIDE-DISULPHIDE OXIDOREDUCTASE"/>
    <property type="match status" value="1"/>
</dbReference>
<dbReference type="SUPFAM" id="SSF52821">
    <property type="entry name" value="Rhodanese/Cell cycle control phosphatase"/>
    <property type="match status" value="1"/>
</dbReference>
<dbReference type="Pfam" id="PF00085">
    <property type="entry name" value="Thioredoxin"/>
    <property type="match status" value="1"/>
</dbReference>
<dbReference type="PANTHER" id="PTHR43031">
    <property type="entry name" value="FAD-DEPENDENT OXIDOREDUCTASE"/>
    <property type="match status" value="1"/>
</dbReference>
<protein>
    <submittedName>
        <fullName evidence="3">Rhodanese-related sulfurtransferase</fullName>
    </submittedName>
</protein>
<dbReference type="Gene3D" id="3.40.250.10">
    <property type="entry name" value="Rhodanese-like domain"/>
    <property type="match status" value="1"/>
</dbReference>
<sequence length="246" mass="26569">MKKLRNFLLAVIVAATGVANAQTTPVQPPLLSLEAFAAKLNHAKNAQILDARSGEEFVQNHIKGAVNVDAKVADYQQRLDALSKDKPTFVYSIANGRSKVLSNELRAKGFKDVEELPGGLANWIGSGYPIISTTKKGVSLTKAEFTELTGSSQLVLVDFGSRYCGACKKLVPVLDSLKAKTGFTPKIISIEVYDNTGLAKELKVNVLPTLVLYQNKKEVWKKQGFSSVSQVEAVVAQTTSSIAKTK</sequence>
<dbReference type="RefSeq" id="WP_183585283.1">
    <property type="nucleotide sequence ID" value="NZ_JACHCA010000001.1"/>
</dbReference>
<dbReference type="InterPro" id="IPR001763">
    <property type="entry name" value="Rhodanese-like_dom"/>
</dbReference>
<dbReference type="SMART" id="SM00450">
    <property type="entry name" value="RHOD"/>
    <property type="match status" value="1"/>
</dbReference>
<evidence type="ECO:0000313" key="4">
    <source>
        <dbReference type="Proteomes" id="UP000548326"/>
    </source>
</evidence>
<dbReference type="PROSITE" id="PS50206">
    <property type="entry name" value="RHODANESE_3"/>
    <property type="match status" value="1"/>
</dbReference>
<feature type="domain" description="Rhodanese" evidence="2">
    <location>
        <begin position="42"/>
        <end position="132"/>
    </location>
</feature>
<dbReference type="InterPro" id="IPR036249">
    <property type="entry name" value="Thioredoxin-like_sf"/>
</dbReference>
<keyword evidence="3" id="KW-0808">Transferase</keyword>
<reference evidence="3 4" key="1">
    <citation type="submission" date="2020-08" db="EMBL/GenBank/DDBJ databases">
        <title>Genomic Encyclopedia of Type Strains, Phase IV (KMG-V): Genome sequencing to study the core and pangenomes of soil and plant-associated prokaryotes.</title>
        <authorList>
            <person name="Whitman W."/>
        </authorList>
    </citation>
    <scope>NUCLEOTIDE SEQUENCE [LARGE SCALE GENOMIC DNA]</scope>
    <source>
        <strain evidence="3 4">MP601</strain>
    </source>
</reference>
<dbReference type="EMBL" id="JACHCA010000001">
    <property type="protein sequence ID" value="MBB6126288.1"/>
    <property type="molecule type" value="Genomic_DNA"/>
</dbReference>
<dbReference type="Pfam" id="PF00581">
    <property type="entry name" value="Rhodanese"/>
    <property type="match status" value="1"/>
</dbReference>
<dbReference type="Proteomes" id="UP000548326">
    <property type="component" value="Unassembled WGS sequence"/>
</dbReference>
<feature type="signal peptide" evidence="1">
    <location>
        <begin position="1"/>
        <end position="21"/>
    </location>
</feature>
<dbReference type="InterPro" id="IPR013766">
    <property type="entry name" value="Thioredoxin_domain"/>
</dbReference>
<dbReference type="CDD" id="cd00158">
    <property type="entry name" value="RHOD"/>
    <property type="match status" value="1"/>
</dbReference>
<feature type="chain" id="PRO_5032661316" evidence="1">
    <location>
        <begin position="22"/>
        <end position="246"/>
    </location>
</feature>
<dbReference type="InterPro" id="IPR036873">
    <property type="entry name" value="Rhodanese-like_dom_sf"/>
</dbReference>
<dbReference type="Gene3D" id="3.40.30.10">
    <property type="entry name" value="Glutaredoxin"/>
    <property type="match status" value="1"/>
</dbReference>
<proteinExistence type="predicted"/>
<keyword evidence="1" id="KW-0732">Signal</keyword>
<organism evidence="3 4">
    <name type="scientific">Mucilaginibacter lappiensis</name>
    <dbReference type="NCBI Taxonomy" id="354630"/>
    <lineage>
        <taxon>Bacteria</taxon>
        <taxon>Pseudomonadati</taxon>
        <taxon>Bacteroidota</taxon>
        <taxon>Sphingobacteriia</taxon>
        <taxon>Sphingobacteriales</taxon>
        <taxon>Sphingobacteriaceae</taxon>
        <taxon>Mucilaginibacter</taxon>
    </lineage>
</organism>
<dbReference type="AlphaFoldDB" id="A0A841JCH0"/>
<evidence type="ECO:0000313" key="3">
    <source>
        <dbReference type="EMBL" id="MBB6126288.1"/>
    </source>
</evidence>
<dbReference type="GO" id="GO:0016740">
    <property type="term" value="F:transferase activity"/>
    <property type="evidence" value="ECO:0007669"/>
    <property type="project" value="UniProtKB-KW"/>
</dbReference>
<dbReference type="InterPro" id="IPR050229">
    <property type="entry name" value="GlpE_sulfurtransferase"/>
</dbReference>
<accession>A0A841JCH0</accession>
<dbReference type="CDD" id="cd02947">
    <property type="entry name" value="TRX_family"/>
    <property type="match status" value="1"/>
</dbReference>
<evidence type="ECO:0000256" key="1">
    <source>
        <dbReference type="SAM" id="SignalP"/>
    </source>
</evidence>
<evidence type="ECO:0000259" key="2">
    <source>
        <dbReference type="PROSITE" id="PS50206"/>
    </source>
</evidence>
<comment type="caution">
    <text evidence="3">The sequence shown here is derived from an EMBL/GenBank/DDBJ whole genome shotgun (WGS) entry which is preliminary data.</text>
</comment>
<gene>
    <name evidence="3" type="ORF">HDF22_000389</name>
</gene>